<evidence type="ECO:0000256" key="7">
    <source>
        <dbReference type="ARBA" id="ARBA00023012"/>
    </source>
</evidence>
<dbReference type="RefSeq" id="WP_156354856.1">
    <property type="nucleotide sequence ID" value="NZ_CACRST010000024.1"/>
</dbReference>
<dbReference type="Gene3D" id="1.10.287.130">
    <property type="match status" value="1"/>
</dbReference>
<dbReference type="PRINTS" id="PR00344">
    <property type="entry name" value="BCTRLSENSOR"/>
</dbReference>
<dbReference type="GO" id="GO:0016036">
    <property type="term" value="P:cellular response to phosphate starvation"/>
    <property type="evidence" value="ECO:0007669"/>
    <property type="project" value="TreeGrafter"/>
</dbReference>
<dbReference type="InterPro" id="IPR005467">
    <property type="entry name" value="His_kinase_dom"/>
</dbReference>
<comment type="subcellular location">
    <subcellularLocation>
        <location evidence="2">Membrane</location>
    </subcellularLocation>
</comment>
<dbReference type="Pfam" id="PF00512">
    <property type="entry name" value="HisKA"/>
    <property type="match status" value="1"/>
</dbReference>
<reference evidence="11" key="1">
    <citation type="submission" date="2019-11" db="EMBL/GenBank/DDBJ databases">
        <authorList>
            <person name="Feng L."/>
        </authorList>
    </citation>
    <scope>NUCLEOTIDE SEQUENCE</scope>
    <source>
        <strain evidence="11">BgluceraseaLFYP119</strain>
    </source>
</reference>
<dbReference type="SMART" id="SM00388">
    <property type="entry name" value="HisKA"/>
    <property type="match status" value="1"/>
</dbReference>
<dbReference type="AlphaFoldDB" id="A0A6N2V0C8"/>
<evidence type="ECO:0000256" key="6">
    <source>
        <dbReference type="ARBA" id="ARBA00022777"/>
    </source>
</evidence>
<keyword evidence="5 11" id="KW-0808">Transferase</keyword>
<dbReference type="SMART" id="SM00387">
    <property type="entry name" value="HATPase_c"/>
    <property type="match status" value="1"/>
</dbReference>
<dbReference type="GO" id="GO:0004721">
    <property type="term" value="F:phosphoprotein phosphatase activity"/>
    <property type="evidence" value="ECO:0007669"/>
    <property type="project" value="TreeGrafter"/>
</dbReference>
<evidence type="ECO:0000256" key="3">
    <source>
        <dbReference type="ARBA" id="ARBA00012438"/>
    </source>
</evidence>
<dbReference type="InterPro" id="IPR036097">
    <property type="entry name" value="HisK_dim/P_sf"/>
</dbReference>
<dbReference type="InterPro" id="IPR050351">
    <property type="entry name" value="BphY/WalK/GraS-like"/>
</dbReference>
<sequence>MGEKNFGAETKRMTSIVRKLHWDWIGRKFSMYLGFDLFLLAALCVGWICDQEYTRLGELTWDHSRMLAGFGNLKNMTYMVKDAEGRLLLELSVWPPLKIILIVIGIVAAAQLIDSFFDYMEEEKRIRRILAPINEIALKADELSKMTFSEEKYQQIEDAISSLQPNEQEILSFGDADLMGIEAAMNNLLMRMRDSYKQQARFVNDASHELRTPIAVIQGYANMLARWGSRDEKVLNESIEAIQHESDHMKYLVEQLLFLARGDSGKTRLTFQEVSLNDLVKEIYEESLMIDENHPYRFSRAEEEISVKADAALLKQAVRILVDNGAKYTHKGDEIVLSFGKNSEGLPYIQVQDTGIGMEEADVSHMFDRFYRADEARTYQGTGLGLSIAKWIVDKHGGYFEILSRTGLGTRVRIVLGKSGS</sequence>
<name>A0A6N2V0C8_9FIRM</name>
<dbReference type="PANTHER" id="PTHR45453:SF1">
    <property type="entry name" value="PHOSPHATE REGULON SENSOR PROTEIN PHOR"/>
    <property type="match status" value="1"/>
</dbReference>
<keyword evidence="4" id="KW-0597">Phosphoprotein</keyword>
<feature type="domain" description="Histidine kinase" evidence="10">
    <location>
        <begin position="205"/>
        <end position="420"/>
    </location>
</feature>
<evidence type="ECO:0000256" key="2">
    <source>
        <dbReference type="ARBA" id="ARBA00004370"/>
    </source>
</evidence>
<proteinExistence type="predicted"/>
<evidence type="ECO:0000313" key="11">
    <source>
        <dbReference type="EMBL" id="VYT23874.1"/>
    </source>
</evidence>
<evidence type="ECO:0000256" key="9">
    <source>
        <dbReference type="SAM" id="Phobius"/>
    </source>
</evidence>
<dbReference type="FunFam" id="1.10.287.130:FF:000001">
    <property type="entry name" value="Two-component sensor histidine kinase"/>
    <property type="match status" value="1"/>
</dbReference>
<keyword evidence="8 9" id="KW-0472">Membrane</keyword>
<dbReference type="Gene3D" id="3.30.565.10">
    <property type="entry name" value="Histidine kinase-like ATPase, C-terminal domain"/>
    <property type="match status" value="1"/>
</dbReference>
<keyword evidence="9" id="KW-0812">Transmembrane</keyword>
<dbReference type="InterPro" id="IPR003661">
    <property type="entry name" value="HisK_dim/P_dom"/>
</dbReference>
<evidence type="ECO:0000259" key="10">
    <source>
        <dbReference type="PROSITE" id="PS50109"/>
    </source>
</evidence>
<dbReference type="SUPFAM" id="SSF55874">
    <property type="entry name" value="ATPase domain of HSP90 chaperone/DNA topoisomerase II/histidine kinase"/>
    <property type="match status" value="1"/>
</dbReference>
<evidence type="ECO:0000256" key="5">
    <source>
        <dbReference type="ARBA" id="ARBA00022679"/>
    </source>
</evidence>
<dbReference type="InterPro" id="IPR036890">
    <property type="entry name" value="HATPase_C_sf"/>
</dbReference>
<dbReference type="SUPFAM" id="SSF47384">
    <property type="entry name" value="Homodimeric domain of signal transducing histidine kinase"/>
    <property type="match status" value="1"/>
</dbReference>
<dbReference type="CDD" id="cd00082">
    <property type="entry name" value="HisKA"/>
    <property type="match status" value="1"/>
</dbReference>
<comment type="catalytic activity">
    <reaction evidence="1">
        <text>ATP + protein L-histidine = ADP + protein N-phospho-L-histidine.</text>
        <dbReference type="EC" id="2.7.13.3"/>
    </reaction>
</comment>
<keyword evidence="7" id="KW-0902">Two-component regulatory system</keyword>
<evidence type="ECO:0000256" key="8">
    <source>
        <dbReference type="ARBA" id="ARBA00023136"/>
    </source>
</evidence>
<dbReference type="Pfam" id="PF02518">
    <property type="entry name" value="HATPase_c"/>
    <property type="match status" value="1"/>
</dbReference>
<feature type="transmembrane region" description="Helical" evidence="9">
    <location>
        <begin position="97"/>
        <end position="117"/>
    </location>
</feature>
<protein>
    <recommendedName>
        <fullName evidence="3">histidine kinase</fullName>
        <ecNumber evidence="3">2.7.13.3</ecNumber>
    </recommendedName>
</protein>
<accession>A0A6N2V0C8</accession>
<dbReference type="EC" id="2.7.13.3" evidence="3"/>
<dbReference type="InterPro" id="IPR003594">
    <property type="entry name" value="HATPase_dom"/>
</dbReference>
<dbReference type="InterPro" id="IPR004358">
    <property type="entry name" value="Sig_transdc_His_kin-like_C"/>
</dbReference>
<dbReference type="GO" id="GO:0005886">
    <property type="term" value="C:plasma membrane"/>
    <property type="evidence" value="ECO:0007669"/>
    <property type="project" value="TreeGrafter"/>
</dbReference>
<evidence type="ECO:0000256" key="1">
    <source>
        <dbReference type="ARBA" id="ARBA00000085"/>
    </source>
</evidence>
<feature type="transmembrane region" description="Helical" evidence="9">
    <location>
        <begin position="29"/>
        <end position="48"/>
    </location>
</feature>
<gene>
    <name evidence="11" type="primary">arlS</name>
    <name evidence="11" type="ORF">BGLFYP119_02391</name>
</gene>
<dbReference type="PROSITE" id="PS50109">
    <property type="entry name" value="HIS_KIN"/>
    <property type="match status" value="1"/>
</dbReference>
<dbReference type="PANTHER" id="PTHR45453">
    <property type="entry name" value="PHOSPHATE REGULON SENSOR PROTEIN PHOR"/>
    <property type="match status" value="1"/>
</dbReference>
<keyword evidence="6 11" id="KW-0418">Kinase</keyword>
<dbReference type="CDD" id="cd00075">
    <property type="entry name" value="HATPase"/>
    <property type="match status" value="1"/>
</dbReference>
<organism evidence="11">
    <name type="scientific">Blautia glucerasea</name>
    <dbReference type="NCBI Taxonomy" id="536633"/>
    <lineage>
        <taxon>Bacteria</taxon>
        <taxon>Bacillati</taxon>
        <taxon>Bacillota</taxon>
        <taxon>Clostridia</taxon>
        <taxon>Lachnospirales</taxon>
        <taxon>Lachnospiraceae</taxon>
        <taxon>Blautia</taxon>
    </lineage>
</organism>
<dbReference type="FunFam" id="3.30.565.10:FF:000006">
    <property type="entry name" value="Sensor histidine kinase WalK"/>
    <property type="match status" value="1"/>
</dbReference>
<keyword evidence="9" id="KW-1133">Transmembrane helix</keyword>
<dbReference type="EMBL" id="CACRST010000024">
    <property type="protein sequence ID" value="VYT23874.1"/>
    <property type="molecule type" value="Genomic_DNA"/>
</dbReference>
<dbReference type="GO" id="GO:0000155">
    <property type="term" value="F:phosphorelay sensor kinase activity"/>
    <property type="evidence" value="ECO:0007669"/>
    <property type="project" value="InterPro"/>
</dbReference>
<evidence type="ECO:0000256" key="4">
    <source>
        <dbReference type="ARBA" id="ARBA00022553"/>
    </source>
</evidence>